<dbReference type="PANTHER" id="PTHR33053">
    <property type="entry name" value="PROTEIN, PUTATIVE-RELATED"/>
    <property type="match status" value="1"/>
</dbReference>
<accession>A0ABM4CLU7</accession>
<reference evidence="2" key="1">
    <citation type="submission" date="2025-08" db="UniProtKB">
        <authorList>
            <consortium name="RefSeq"/>
        </authorList>
    </citation>
    <scope>IDENTIFICATION</scope>
</reference>
<organism evidence="1 2">
    <name type="scientific">Hydra vulgaris</name>
    <name type="common">Hydra</name>
    <name type="synonym">Hydra attenuata</name>
    <dbReference type="NCBI Taxonomy" id="6087"/>
    <lineage>
        <taxon>Eukaryota</taxon>
        <taxon>Metazoa</taxon>
        <taxon>Cnidaria</taxon>
        <taxon>Hydrozoa</taxon>
        <taxon>Hydroidolina</taxon>
        <taxon>Anthoathecata</taxon>
        <taxon>Aplanulata</taxon>
        <taxon>Hydridae</taxon>
        <taxon>Hydra</taxon>
    </lineage>
</organism>
<keyword evidence="1" id="KW-1185">Reference proteome</keyword>
<dbReference type="RefSeq" id="XP_065662776.1">
    <property type="nucleotide sequence ID" value="XM_065806704.1"/>
</dbReference>
<dbReference type="PANTHER" id="PTHR33053:SF26">
    <property type="entry name" value="TRANSPOSASE DOMAIN-CONTAINING PROTEIN"/>
    <property type="match status" value="1"/>
</dbReference>
<sequence>MLDRWKATKLRSFLLYTGIVALKGIVDNSVYKHFLSLCLAIRLLCESDNVMRNSNLESAQQLIEYFVINSREIYGDLFCVYNVHGLLHICDDVKFYGVSLDKLSAFKFENYL</sequence>
<gene>
    <name evidence="2" type="primary">LOC136085401</name>
</gene>
<name>A0ABM4CLU7_HYDVU</name>
<evidence type="ECO:0000313" key="1">
    <source>
        <dbReference type="Proteomes" id="UP001652625"/>
    </source>
</evidence>
<dbReference type="Proteomes" id="UP001652625">
    <property type="component" value="Chromosome 09"/>
</dbReference>
<dbReference type="GeneID" id="136085401"/>
<protein>
    <submittedName>
        <fullName evidence="2">Uncharacterized protein LOC136085401</fullName>
    </submittedName>
</protein>
<proteinExistence type="predicted"/>
<evidence type="ECO:0000313" key="2">
    <source>
        <dbReference type="RefSeq" id="XP_065662776.1"/>
    </source>
</evidence>